<comment type="similarity">
    <text evidence="2">In the central section; belongs to the CRISPR-associated helicase Cas3 family.</text>
</comment>
<dbReference type="GO" id="GO:0046872">
    <property type="term" value="F:metal ion binding"/>
    <property type="evidence" value="ECO:0007669"/>
    <property type="project" value="UniProtKB-KW"/>
</dbReference>
<evidence type="ECO:0000256" key="9">
    <source>
        <dbReference type="ARBA" id="ARBA00023118"/>
    </source>
</evidence>
<evidence type="ECO:0000256" key="1">
    <source>
        <dbReference type="ARBA" id="ARBA00006847"/>
    </source>
</evidence>
<dbReference type="Pfam" id="PF22590">
    <property type="entry name" value="Cas3-like_C_2"/>
    <property type="match status" value="1"/>
</dbReference>
<sequence length="880" mass="101725">MGIGAYLIDGAEILLAHTAKKETGKEPESLAEHSDLVLHYVDKLSEHNGLAAAIQRAVATLTVQDEPLSLAAQYWVIKCFRQAIYLHDLGKINPVFQKKKMCNQQIEKLPLPGDSTHALLSALLYLDIYLAELDAVEFSGANSLVGSFMKQVLYVFAYVISRHHTYLANIEEPDGEETSFEKQLQLLQKKIQRYPGYVHYYRYKERLCSREIMAEMLKSRYQRFTDMHSPFPFYVLAKLLYSTMAACDFYATYAYDTEKSLEFQYFSKKQALWPVLETFQNTEIYRGVQELRNNPQTTMLSPINRLRSALFLATEAELLRNLDKQLYYLEAPTGSGKTYMSINLGLKLLSSELGLNKLIYVFPFNALIEQTKLTLDKIFPDELRNQYPIPVINSITPIISKKEEAAETGNGETEPEFDYKSVLLQRQMLQYPVMLTSHVNFFNYLFGLGRESNLAFTHLCNSVVILDEIQSYKNAIWKEIIHFLQSFAKLLNIKIIIMSATLPNWDSLVAGESDTCSLVTEREQYFQNPLFRNRVQLHFELLDKKVITEEDLLAEVLQKLKNRQAQGKSTRLLIEFITKAAARSFYRCLQSVKLDIPLFELTGDDSNLLRKEVLQQLGKDEKDNFYLSDAIVVATQVIEAGVDIDMDIGFKDISMLDSEEQFLGRINRSCLRPDCHAYFFNMVKATLIYRDDRRTAYDLQDEACQLLLQEKDFRGFYQLIMEKINAERQKANPKNWSYFIACVQQLQFKDVEKTMQLITEKQSTLFIAHKVTCKNNNGEIEQLDGAQVWEEFKSLLADREMEYATRIVKLSQIKEKMAYFTFNYGIQHSFKQTIPQNYTEVVGSLYYVPDGERFMELDENTGAKKFNRQAYTDEGMSLLL</sequence>
<dbReference type="InterPro" id="IPR006483">
    <property type="entry name" value="CRISPR-assoc_Cas3_HD"/>
</dbReference>
<dbReference type="Pfam" id="PF18019">
    <property type="entry name" value="Cas3_HD"/>
    <property type="match status" value="1"/>
</dbReference>
<dbReference type="Gene3D" id="1.10.3210.30">
    <property type="match status" value="1"/>
</dbReference>
<dbReference type="RefSeq" id="WP_021167759.1">
    <property type="nucleotide sequence ID" value="NZ_CTRP01000008.1"/>
</dbReference>
<dbReference type="GO" id="GO:0004518">
    <property type="term" value="F:nuclease activity"/>
    <property type="evidence" value="ECO:0007669"/>
    <property type="project" value="UniProtKB-KW"/>
</dbReference>
<reference evidence="13" key="1">
    <citation type="submission" date="2015-03" db="EMBL/GenBank/DDBJ databases">
        <authorList>
            <person name="Nijsse Bart"/>
        </authorList>
    </citation>
    <scope>NUCLEOTIDE SEQUENCE [LARGE SCALE GENOMIC DNA]</scope>
</reference>
<dbReference type="SMART" id="SM00487">
    <property type="entry name" value="DEXDc"/>
    <property type="match status" value="1"/>
</dbReference>
<accession>A0A0U1KXH0</accession>
<dbReference type="EMBL" id="CTRP01000008">
    <property type="protein sequence ID" value="CQR72128.1"/>
    <property type="molecule type" value="Genomic_DNA"/>
</dbReference>
<feature type="domain" description="HD Cas3-type" evidence="11">
    <location>
        <begin position="23"/>
        <end position="250"/>
    </location>
</feature>
<name>A0A0U1KXH0_9FIRM</name>
<dbReference type="GO" id="GO:0016787">
    <property type="term" value="F:hydrolase activity"/>
    <property type="evidence" value="ECO:0007669"/>
    <property type="project" value="UniProtKB-KW"/>
</dbReference>
<evidence type="ECO:0000313" key="13">
    <source>
        <dbReference type="Proteomes" id="UP000049855"/>
    </source>
</evidence>
<dbReference type="GO" id="GO:0004386">
    <property type="term" value="F:helicase activity"/>
    <property type="evidence" value="ECO:0007669"/>
    <property type="project" value="UniProtKB-KW"/>
</dbReference>
<dbReference type="NCBIfam" id="TIGR01596">
    <property type="entry name" value="cas3_HD"/>
    <property type="match status" value="1"/>
</dbReference>
<evidence type="ECO:0000256" key="6">
    <source>
        <dbReference type="ARBA" id="ARBA00022801"/>
    </source>
</evidence>
<keyword evidence="5" id="KW-0547">Nucleotide-binding</keyword>
<feature type="domain" description="Helicase ATP-binding" evidence="10">
    <location>
        <begin position="318"/>
        <end position="506"/>
    </location>
</feature>
<evidence type="ECO:0000256" key="8">
    <source>
        <dbReference type="ARBA" id="ARBA00022840"/>
    </source>
</evidence>
<evidence type="ECO:0000256" key="7">
    <source>
        <dbReference type="ARBA" id="ARBA00022806"/>
    </source>
</evidence>
<dbReference type="InterPro" id="IPR038257">
    <property type="entry name" value="CRISPR-assoc_Cas3_HD_sf"/>
</dbReference>
<keyword evidence="13" id="KW-1185">Reference proteome</keyword>
<keyword evidence="6" id="KW-0378">Hydrolase</keyword>
<organism evidence="12 13">
    <name type="scientific">Sporomusa ovata</name>
    <dbReference type="NCBI Taxonomy" id="2378"/>
    <lineage>
        <taxon>Bacteria</taxon>
        <taxon>Bacillati</taxon>
        <taxon>Bacillota</taxon>
        <taxon>Negativicutes</taxon>
        <taxon>Selenomonadales</taxon>
        <taxon>Sporomusaceae</taxon>
        <taxon>Sporomusa</taxon>
    </lineage>
</organism>
<dbReference type="PROSITE" id="PS51192">
    <property type="entry name" value="HELICASE_ATP_BIND_1"/>
    <property type="match status" value="1"/>
</dbReference>
<dbReference type="Proteomes" id="UP000049855">
    <property type="component" value="Unassembled WGS sequence"/>
</dbReference>
<evidence type="ECO:0000313" key="12">
    <source>
        <dbReference type="EMBL" id="CQR72128.1"/>
    </source>
</evidence>
<dbReference type="InterPro" id="IPR054712">
    <property type="entry name" value="Cas3-like_dom"/>
</dbReference>
<keyword evidence="9" id="KW-0051">Antiviral defense</keyword>
<evidence type="ECO:0000256" key="3">
    <source>
        <dbReference type="ARBA" id="ARBA00022722"/>
    </source>
</evidence>
<dbReference type="Gene3D" id="3.40.50.300">
    <property type="entry name" value="P-loop containing nucleotide triphosphate hydrolases"/>
    <property type="match status" value="2"/>
</dbReference>
<comment type="similarity">
    <text evidence="1">In the N-terminal section; belongs to the CRISPR-associated nuclease Cas3-HD family.</text>
</comment>
<evidence type="ECO:0000256" key="2">
    <source>
        <dbReference type="ARBA" id="ARBA00009046"/>
    </source>
</evidence>
<protein>
    <submittedName>
        <fullName evidence="12">CRISPR-associated helicase Cas3</fullName>
    </submittedName>
</protein>
<keyword evidence="3" id="KW-0540">Nuclease</keyword>
<dbReference type="GO" id="GO:0003676">
    <property type="term" value="F:nucleic acid binding"/>
    <property type="evidence" value="ECO:0007669"/>
    <property type="project" value="InterPro"/>
</dbReference>
<keyword evidence="8" id="KW-0067">ATP-binding</keyword>
<dbReference type="NCBIfam" id="TIGR01587">
    <property type="entry name" value="cas3_core"/>
    <property type="match status" value="1"/>
</dbReference>
<dbReference type="CDD" id="cd09641">
    <property type="entry name" value="Cas3''_I"/>
    <property type="match status" value="1"/>
</dbReference>
<evidence type="ECO:0000259" key="10">
    <source>
        <dbReference type="PROSITE" id="PS51192"/>
    </source>
</evidence>
<dbReference type="PROSITE" id="PS51643">
    <property type="entry name" value="HD_CAS3"/>
    <property type="match status" value="1"/>
</dbReference>
<dbReference type="InterPro" id="IPR014001">
    <property type="entry name" value="Helicase_ATP-bd"/>
</dbReference>
<dbReference type="Pfam" id="PF00270">
    <property type="entry name" value="DEAD"/>
    <property type="match status" value="1"/>
</dbReference>
<keyword evidence="7" id="KW-0347">Helicase</keyword>
<dbReference type="InterPro" id="IPR027417">
    <property type="entry name" value="P-loop_NTPase"/>
</dbReference>
<dbReference type="AlphaFoldDB" id="A0A0U1KXH0"/>
<proteinExistence type="inferred from homology"/>
<dbReference type="SUPFAM" id="SSF52540">
    <property type="entry name" value="P-loop containing nucleoside triphosphate hydrolases"/>
    <property type="match status" value="1"/>
</dbReference>
<dbReference type="InterPro" id="IPR006474">
    <property type="entry name" value="Helicase_Cas3_CRISPR-ass_core"/>
</dbReference>
<evidence type="ECO:0000256" key="4">
    <source>
        <dbReference type="ARBA" id="ARBA00022723"/>
    </source>
</evidence>
<dbReference type="InterPro" id="IPR011545">
    <property type="entry name" value="DEAD/DEAH_box_helicase_dom"/>
</dbReference>
<evidence type="ECO:0000256" key="5">
    <source>
        <dbReference type="ARBA" id="ARBA00022741"/>
    </source>
</evidence>
<evidence type="ECO:0000259" key="11">
    <source>
        <dbReference type="PROSITE" id="PS51643"/>
    </source>
</evidence>
<keyword evidence="4" id="KW-0479">Metal-binding</keyword>
<dbReference type="GO" id="GO:0051607">
    <property type="term" value="P:defense response to virus"/>
    <property type="evidence" value="ECO:0007669"/>
    <property type="project" value="UniProtKB-KW"/>
</dbReference>
<gene>
    <name evidence="12" type="ORF">SpAn4DRAFT_4817</name>
</gene>
<dbReference type="GO" id="GO:0005524">
    <property type="term" value="F:ATP binding"/>
    <property type="evidence" value="ECO:0007669"/>
    <property type="project" value="UniProtKB-KW"/>
</dbReference>